<keyword evidence="3" id="KW-1185">Reference proteome</keyword>
<name>A0A076F9A9_9BACT</name>
<evidence type="ECO:0000313" key="2">
    <source>
        <dbReference type="EMBL" id="AII14082.1"/>
    </source>
</evidence>
<dbReference type="Proteomes" id="UP000028486">
    <property type="component" value="Chromosome"/>
</dbReference>
<dbReference type="Gene3D" id="2.60.40.3500">
    <property type="match status" value="1"/>
</dbReference>
<gene>
    <name evidence="2" type="ORF">CIG1485E_0210</name>
</gene>
<evidence type="ECO:0000259" key="1">
    <source>
        <dbReference type="Pfam" id="PF11741"/>
    </source>
</evidence>
<reference evidence="3" key="1">
    <citation type="journal article" date="2014" name="Genome Announc.">
        <title>Complete Genome Sequence of Campylobacter iguaniorum Strain 1485ET, Isolated from a Bearded Dragon (Pogona vitticeps).</title>
        <authorList>
            <person name="Gilbert M.J."/>
            <person name="Miller W.G."/>
            <person name="Yee E."/>
            <person name="Kik M."/>
            <person name="Wagenaar J.A."/>
            <person name="Duim B."/>
        </authorList>
    </citation>
    <scope>NUCLEOTIDE SEQUENCE [LARGE SCALE GENOMIC DNA]</scope>
    <source>
        <strain evidence="3">1485E</strain>
    </source>
</reference>
<dbReference type="HOGENOM" id="CLU_101694_0_0_7"/>
<accession>A0A076F9A9</accession>
<organism evidence="2 3">
    <name type="scientific">Campylobacter iguaniorum</name>
    <dbReference type="NCBI Taxonomy" id="1244531"/>
    <lineage>
        <taxon>Bacteria</taxon>
        <taxon>Pseudomonadati</taxon>
        <taxon>Campylobacterota</taxon>
        <taxon>Epsilonproteobacteria</taxon>
        <taxon>Campylobacterales</taxon>
        <taxon>Campylobacteraceae</taxon>
        <taxon>Campylobacter</taxon>
    </lineage>
</organism>
<dbReference type="STRING" id="1244531.CIG2463D_0215"/>
<protein>
    <submittedName>
        <fullName evidence="2">Putative periplasmic protein (AMIN domain)</fullName>
    </submittedName>
</protein>
<dbReference type="PATRIC" id="fig|1244531.5.peg.220"/>
<proteinExistence type="predicted"/>
<feature type="domain" description="AMIN" evidence="1">
    <location>
        <begin position="155"/>
        <end position="236"/>
    </location>
</feature>
<dbReference type="InterPro" id="IPR021731">
    <property type="entry name" value="AMIN_dom"/>
</dbReference>
<dbReference type="Pfam" id="PF11741">
    <property type="entry name" value="AMIN"/>
    <property type="match status" value="1"/>
</dbReference>
<dbReference type="eggNOG" id="ENOG5030TNT">
    <property type="taxonomic scope" value="Bacteria"/>
</dbReference>
<evidence type="ECO:0000313" key="3">
    <source>
        <dbReference type="Proteomes" id="UP000028486"/>
    </source>
</evidence>
<dbReference type="EMBL" id="CP009043">
    <property type="protein sequence ID" value="AII14082.1"/>
    <property type="molecule type" value="Genomic_DNA"/>
</dbReference>
<dbReference type="RefSeq" id="WP_038452748.1">
    <property type="nucleotide sequence ID" value="NZ_CP009043.1"/>
</dbReference>
<sequence length="238" mass="26798">MRQILAFLALACVLNGRENPFLPSDINSTDIITTNITKIAPPLDTQIVKFPSDAREISHVVFYYKSIDGSIKQKVVDINASFDWHDEILIKNQISPNKTATKILDVSVTSIKPNENPNQAVVAKTAANPTIAPKIEPPLKTFNFMDLVKFDIYNSKININTKDKKIRDFTMDKPSKIIIDFQKTGTSFNTKSFKIDKGSVKKVVFGSHEGYYRAVIWLDGDYNYDVRQTGNGYSVTIK</sequence>
<dbReference type="AlphaFoldDB" id="A0A076F9A9"/>
<dbReference type="OrthoDB" id="5340273at2"/>
<dbReference type="KEGG" id="caj:CIG1485E_0210"/>